<sequence length="39" mass="4173">MEASSDPPLDAKSDVSSSLEGEFSVETGYGCELRHLQIS</sequence>
<evidence type="ECO:0000256" key="1">
    <source>
        <dbReference type="SAM" id="MobiDB-lite"/>
    </source>
</evidence>
<name>A0A2I2Y7N8_GORGO</name>
<dbReference type="Proteomes" id="UP000001519">
    <property type="component" value="Chromosome 13"/>
</dbReference>
<dbReference type="EMBL" id="CABD030089847">
    <property type="status" value="NOT_ANNOTATED_CDS"/>
    <property type="molecule type" value="Genomic_DNA"/>
</dbReference>
<dbReference type="Ensembl" id="ENSGGOT00000058280.1">
    <property type="protein sequence ID" value="ENSGGOP00000030925.1"/>
    <property type="gene ID" value="ENSGGOG00000008976.3"/>
</dbReference>
<dbReference type="GeneTree" id="ENSGT00390000018369"/>
<dbReference type="EMBL" id="CABD030089848">
    <property type="status" value="NOT_ANNOTATED_CDS"/>
    <property type="molecule type" value="Genomic_DNA"/>
</dbReference>
<reference evidence="2 3" key="2">
    <citation type="journal article" date="2012" name="Nature">
        <title>Insights into hominid evolution from the gorilla genome sequence.</title>
        <authorList>
            <person name="Scally A."/>
            <person name="Dutheil J.Y."/>
            <person name="Hillier L.W."/>
            <person name="Jordan G.E."/>
            <person name="Goodhead I."/>
            <person name="Herrero J."/>
            <person name="Hobolth A."/>
            <person name="Lappalainen T."/>
            <person name="Mailund T."/>
            <person name="Marques-Bonet T."/>
            <person name="McCarthy S."/>
            <person name="Montgomery S.H."/>
            <person name="Schwalie P.C."/>
            <person name="Tang Y.A."/>
            <person name="Ward M.C."/>
            <person name="Xue Y."/>
            <person name="Yngvadottir B."/>
            <person name="Alkan C."/>
            <person name="Andersen L.N."/>
            <person name="Ayub Q."/>
            <person name="Ball E.V."/>
            <person name="Beal K."/>
            <person name="Bradley B.J."/>
            <person name="Chen Y."/>
            <person name="Clee C.M."/>
            <person name="Fitzgerald S."/>
            <person name="Graves T.A."/>
            <person name="Gu Y."/>
            <person name="Heath P."/>
            <person name="Heger A."/>
            <person name="Karakoc E."/>
            <person name="Kolb-Kokocinski A."/>
            <person name="Laird G.K."/>
            <person name="Lunter G."/>
            <person name="Meader S."/>
            <person name="Mort M."/>
            <person name="Mullikin J.C."/>
            <person name="Munch K."/>
            <person name="O'Connor T.D."/>
            <person name="Phillips A.D."/>
            <person name="Prado-Martinez J."/>
            <person name="Rogers A.S."/>
            <person name="Sajjadian S."/>
            <person name="Schmidt D."/>
            <person name="Shaw K."/>
            <person name="Simpson J.T."/>
            <person name="Stenson P.D."/>
            <person name="Turner D.J."/>
            <person name="Vigilant L."/>
            <person name="Vilella A.J."/>
            <person name="Whitener W."/>
            <person name="Zhu B."/>
            <person name="Cooper D.N."/>
            <person name="de Jong P."/>
            <person name="Dermitzakis E.T."/>
            <person name="Eichler E.E."/>
            <person name="Flicek P."/>
            <person name="Goldman N."/>
            <person name="Mundy N.I."/>
            <person name="Ning Z."/>
            <person name="Odom D.T."/>
            <person name="Ponting C.P."/>
            <person name="Quail M.A."/>
            <person name="Ryder O.A."/>
            <person name="Searle S.M."/>
            <person name="Warren W.C."/>
            <person name="Wilson R.K."/>
            <person name="Schierup M.H."/>
            <person name="Rogers J."/>
            <person name="Tyler-Smith C."/>
            <person name="Durbin R."/>
        </authorList>
    </citation>
    <scope>NUCLEOTIDE SEQUENCE [LARGE SCALE GENOMIC DNA]</scope>
</reference>
<protein>
    <submittedName>
        <fullName evidence="2">COMM domain containing 6</fullName>
    </submittedName>
</protein>
<dbReference type="Bgee" id="ENSGGOG00000008976">
    <property type="expression patterns" value="Expressed in adult mammalian kidney and 6 other cell types or tissues"/>
</dbReference>
<reference evidence="3" key="1">
    <citation type="submission" date="2011-05" db="EMBL/GenBank/DDBJ databases">
        <title>Insights into the evolution of the great apes provided by the gorilla genome.</title>
        <authorList>
            <person name="Scally A."/>
        </authorList>
    </citation>
    <scope>NUCLEOTIDE SEQUENCE [LARGE SCALE GENOMIC DNA]</scope>
</reference>
<dbReference type="AlphaFoldDB" id="A0A2I2Y7N8"/>
<evidence type="ECO:0000313" key="3">
    <source>
        <dbReference type="Proteomes" id="UP000001519"/>
    </source>
</evidence>
<dbReference type="EMBL" id="CABD030089846">
    <property type="status" value="NOT_ANNOTATED_CDS"/>
    <property type="molecule type" value="Genomic_DNA"/>
</dbReference>
<accession>A0A2I2Y7N8</accession>
<proteinExistence type="predicted"/>
<reference evidence="2" key="3">
    <citation type="submission" date="2025-08" db="UniProtKB">
        <authorList>
            <consortium name="Ensembl"/>
        </authorList>
    </citation>
    <scope>IDENTIFICATION</scope>
</reference>
<organism evidence="2 3">
    <name type="scientific">Gorilla gorilla gorilla</name>
    <name type="common">Western lowland gorilla</name>
    <dbReference type="NCBI Taxonomy" id="9595"/>
    <lineage>
        <taxon>Eukaryota</taxon>
        <taxon>Metazoa</taxon>
        <taxon>Chordata</taxon>
        <taxon>Craniata</taxon>
        <taxon>Vertebrata</taxon>
        <taxon>Euteleostomi</taxon>
        <taxon>Mammalia</taxon>
        <taxon>Eutheria</taxon>
        <taxon>Euarchontoglires</taxon>
        <taxon>Primates</taxon>
        <taxon>Haplorrhini</taxon>
        <taxon>Catarrhini</taxon>
        <taxon>Hominidae</taxon>
        <taxon>Gorilla</taxon>
    </lineage>
</organism>
<keyword evidence="3" id="KW-1185">Reference proteome</keyword>
<reference evidence="2" key="4">
    <citation type="submission" date="2025-09" db="UniProtKB">
        <authorList>
            <consortium name="Ensembl"/>
        </authorList>
    </citation>
    <scope>IDENTIFICATION</scope>
</reference>
<feature type="region of interest" description="Disordered" evidence="1">
    <location>
        <begin position="1"/>
        <end position="23"/>
    </location>
</feature>
<evidence type="ECO:0000313" key="2">
    <source>
        <dbReference type="Ensembl" id="ENSGGOP00000030925.1"/>
    </source>
</evidence>